<evidence type="ECO:0000256" key="2">
    <source>
        <dbReference type="ARBA" id="ARBA00022448"/>
    </source>
</evidence>
<organism evidence="17 18">
    <name type="scientific">Desmophyllum pertusum</name>
    <dbReference type="NCBI Taxonomy" id="174260"/>
    <lineage>
        <taxon>Eukaryota</taxon>
        <taxon>Metazoa</taxon>
        <taxon>Cnidaria</taxon>
        <taxon>Anthozoa</taxon>
        <taxon>Hexacorallia</taxon>
        <taxon>Scleractinia</taxon>
        <taxon>Caryophylliina</taxon>
        <taxon>Caryophylliidae</taxon>
        <taxon>Desmophyllum</taxon>
    </lineage>
</organism>
<dbReference type="GO" id="GO:0098703">
    <property type="term" value="P:calcium ion import across plasma membrane"/>
    <property type="evidence" value="ECO:0007669"/>
    <property type="project" value="TreeGrafter"/>
</dbReference>
<dbReference type="EMBL" id="MU827778">
    <property type="protein sequence ID" value="KAJ7340397.1"/>
    <property type="molecule type" value="Genomic_DNA"/>
</dbReference>
<evidence type="ECO:0000256" key="14">
    <source>
        <dbReference type="SAM" id="MobiDB-lite"/>
    </source>
</evidence>
<feature type="domain" description="Ion transport" evidence="16">
    <location>
        <begin position="90"/>
        <end position="313"/>
    </location>
</feature>
<evidence type="ECO:0000256" key="8">
    <source>
        <dbReference type="ARBA" id="ARBA00022882"/>
    </source>
</evidence>
<evidence type="ECO:0000256" key="9">
    <source>
        <dbReference type="ARBA" id="ARBA00022989"/>
    </source>
</evidence>
<feature type="transmembrane region" description="Helical" evidence="15">
    <location>
        <begin position="373"/>
        <end position="391"/>
    </location>
</feature>
<dbReference type="Gene3D" id="1.10.287.70">
    <property type="match status" value="1"/>
</dbReference>
<keyword evidence="5 15" id="KW-0812">Transmembrane</keyword>
<keyword evidence="11 15" id="KW-0472">Membrane</keyword>
<feature type="transmembrane region" description="Helical" evidence="15">
    <location>
        <begin position="158"/>
        <end position="180"/>
    </location>
</feature>
<evidence type="ECO:0000313" key="17">
    <source>
        <dbReference type="EMBL" id="KAJ7340397.1"/>
    </source>
</evidence>
<evidence type="ECO:0000256" key="12">
    <source>
        <dbReference type="ARBA" id="ARBA00023180"/>
    </source>
</evidence>
<gene>
    <name evidence="17" type="primary">CACNA1G_3</name>
    <name evidence="17" type="ORF">OS493_003141</name>
</gene>
<dbReference type="InterPro" id="IPR050599">
    <property type="entry name" value="VDCC_alpha-1_subunit"/>
</dbReference>
<keyword evidence="7" id="KW-0106">Calcium</keyword>
<dbReference type="OrthoDB" id="416585at2759"/>
<proteinExistence type="predicted"/>
<evidence type="ECO:0000256" key="15">
    <source>
        <dbReference type="SAM" id="Phobius"/>
    </source>
</evidence>
<evidence type="ECO:0000256" key="10">
    <source>
        <dbReference type="ARBA" id="ARBA00023065"/>
    </source>
</evidence>
<feature type="transmembrane region" description="Helical" evidence="15">
    <location>
        <begin position="403"/>
        <end position="425"/>
    </location>
</feature>
<evidence type="ECO:0000256" key="6">
    <source>
        <dbReference type="ARBA" id="ARBA00022737"/>
    </source>
</evidence>
<keyword evidence="3" id="KW-0109">Calcium transport</keyword>
<keyword evidence="8" id="KW-0851">Voltage-gated channel</keyword>
<keyword evidence="12" id="KW-0325">Glycoprotein</keyword>
<feature type="region of interest" description="Disordered" evidence="14">
    <location>
        <begin position="315"/>
        <end position="334"/>
    </location>
</feature>
<dbReference type="PANTHER" id="PTHR45628">
    <property type="entry name" value="VOLTAGE-DEPENDENT CALCIUM CHANNEL TYPE A SUBUNIT ALPHA-1"/>
    <property type="match status" value="1"/>
</dbReference>
<feature type="transmembrane region" description="Helical" evidence="15">
    <location>
        <begin position="124"/>
        <end position="146"/>
    </location>
</feature>
<evidence type="ECO:0000256" key="5">
    <source>
        <dbReference type="ARBA" id="ARBA00022692"/>
    </source>
</evidence>
<evidence type="ECO:0000313" key="18">
    <source>
        <dbReference type="Proteomes" id="UP001163046"/>
    </source>
</evidence>
<evidence type="ECO:0000259" key="16">
    <source>
        <dbReference type="Pfam" id="PF00520"/>
    </source>
</evidence>
<comment type="caution">
    <text evidence="17">The sequence shown here is derived from an EMBL/GenBank/DDBJ whole genome shotgun (WGS) entry which is preliminary data.</text>
</comment>
<dbReference type="GO" id="GO:0005891">
    <property type="term" value="C:voltage-gated calcium channel complex"/>
    <property type="evidence" value="ECO:0007669"/>
    <property type="project" value="TreeGrafter"/>
</dbReference>
<dbReference type="PANTHER" id="PTHR45628:SF22">
    <property type="entry name" value="VOLTAGE-DEPENDENT T-TYPE CALCIUM CHANNEL SUBUNIT ALPHA"/>
    <property type="match status" value="1"/>
</dbReference>
<sequence length="518" mass="59158">MEKAGTGKEGTPFRNVALDRQIDERQPEHSSGGGLKRPSLNRRPISTQSEDDMLESLFNLRQSATYDVTTNHGAWQRLRTLCKRIIETKQFTFLIMSAILLNMICMGLEHYGQPKRLTVVLENINIIFVTMFGIEMIIKLLGYGVTAYLSQGQNVFDGIIVIVSVCEILLIKGNSSLSIFRSIRLLRIFKLVKPVRYQILVVVKTMTSVMTFFVLLLLFMFAFAILGMNLFGGKFKFENEEGKQVTSRSNFDNFLWAMMSVFQILTQENWNQVMYDGMRATNKWAALYFIALMAVGYYVLFNLLVAVLVEGFTDSGQPEASPRNKQESAGKNAPDRKRTFMKITETRSDWSLFLFSPSNRLRRLLLAVCEHKYFDYAVLFCILISCVVLVLEEPNIDHQKRQIIDIAMFILTIMFSLEMLMKIVAHGFVLGPGTYLKDSWNVLDGILVLFSWIDVIIAYSPATAPEVLGAFKVFRALRTLRPLRMIRRAPGLKLVVQTLLYSLKPTGKKLFWLPPFSL</sequence>
<feature type="transmembrane region" description="Helical" evidence="15">
    <location>
        <begin position="286"/>
        <end position="309"/>
    </location>
</feature>
<dbReference type="InterPro" id="IPR027359">
    <property type="entry name" value="Volt_channel_dom_sf"/>
</dbReference>
<keyword evidence="18" id="KW-1185">Reference proteome</keyword>
<feature type="domain" description="Ion transport" evidence="16">
    <location>
        <begin position="371"/>
        <end position="509"/>
    </location>
</feature>
<feature type="compositionally biased region" description="Basic and acidic residues" evidence="14">
    <location>
        <begin position="322"/>
        <end position="334"/>
    </location>
</feature>
<evidence type="ECO:0000256" key="3">
    <source>
        <dbReference type="ARBA" id="ARBA00022568"/>
    </source>
</evidence>
<dbReference type="AlphaFoldDB" id="A0A9W9YJT1"/>
<evidence type="ECO:0000256" key="13">
    <source>
        <dbReference type="ARBA" id="ARBA00023303"/>
    </source>
</evidence>
<keyword evidence="9 15" id="KW-1133">Transmembrane helix</keyword>
<comment type="subcellular location">
    <subcellularLocation>
        <location evidence="1">Membrane</location>
        <topology evidence="1">Multi-pass membrane protein</topology>
    </subcellularLocation>
</comment>
<feature type="transmembrane region" description="Helical" evidence="15">
    <location>
        <begin position="91"/>
        <end position="112"/>
    </location>
</feature>
<name>A0A9W9YJT1_9CNID</name>
<dbReference type="Proteomes" id="UP001163046">
    <property type="component" value="Unassembled WGS sequence"/>
</dbReference>
<evidence type="ECO:0000256" key="7">
    <source>
        <dbReference type="ARBA" id="ARBA00022837"/>
    </source>
</evidence>
<feature type="region of interest" description="Disordered" evidence="14">
    <location>
        <begin position="1"/>
        <end position="44"/>
    </location>
</feature>
<keyword evidence="6" id="KW-0677">Repeat</keyword>
<keyword evidence="10" id="KW-0406">Ion transport</keyword>
<evidence type="ECO:0000256" key="1">
    <source>
        <dbReference type="ARBA" id="ARBA00004141"/>
    </source>
</evidence>
<dbReference type="InterPro" id="IPR005821">
    <property type="entry name" value="Ion_trans_dom"/>
</dbReference>
<reference evidence="17" key="1">
    <citation type="submission" date="2023-01" db="EMBL/GenBank/DDBJ databases">
        <title>Genome assembly of the deep-sea coral Lophelia pertusa.</title>
        <authorList>
            <person name="Herrera S."/>
            <person name="Cordes E."/>
        </authorList>
    </citation>
    <scope>NUCLEOTIDE SEQUENCE</scope>
    <source>
        <strain evidence="17">USNM1676648</strain>
        <tissue evidence="17">Polyp</tissue>
    </source>
</reference>
<feature type="transmembrane region" description="Helical" evidence="15">
    <location>
        <begin position="445"/>
        <end position="471"/>
    </location>
</feature>
<evidence type="ECO:0000256" key="11">
    <source>
        <dbReference type="ARBA" id="ARBA00023136"/>
    </source>
</evidence>
<dbReference type="Gene3D" id="1.20.120.350">
    <property type="entry name" value="Voltage-gated potassium channels. Chain C"/>
    <property type="match status" value="2"/>
</dbReference>
<accession>A0A9W9YJT1</accession>
<protein>
    <submittedName>
        <fullName evidence="17">Voltage-dependent T-type calcium channel subunit alpha-1G</fullName>
    </submittedName>
</protein>
<evidence type="ECO:0000256" key="4">
    <source>
        <dbReference type="ARBA" id="ARBA00022673"/>
    </source>
</evidence>
<dbReference type="Pfam" id="PF00520">
    <property type="entry name" value="Ion_trans"/>
    <property type="match status" value="2"/>
</dbReference>
<keyword evidence="2" id="KW-0813">Transport</keyword>
<dbReference type="SUPFAM" id="SSF81324">
    <property type="entry name" value="Voltage-gated potassium channels"/>
    <property type="match status" value="2"/>
</dbReference>
<keyword evidence="13" id="KW-0407">Ion channel</keyword>
<keyword evidence="4" id="KW-0107">Calcium channel</keyword>
<dbReference type="GO" id="GO:0008331">
    <property type="term" value="F:high voltage-gated calcium channel activity"/>
    <property type="evidence" value="ECO:0007669"/>
    <property type="project" value="TreeGrafter"/>
</dbReference>
<dbReference type="FunFam" id="1.20.120.350:FF:000009">
    <property type="entry name" value="Voltage-dependent T-type calcium channel subunit alpha"/>
    <property type="match status" value="1"/>
</dbReference>
<feature type="transmembrane region" description="Helical" evidence="15">
    <location>
        <begin position="201"/>
        <end position="228"/>
    </location>
</feature>